<evidence type="ECO:0000259" key="1">
    <source>
        <dbReference type="PROSITE" id="PS51186"/>
    </source>
</evidence>
<gene>
    <name evidence="2" type="ordered locus">Aboo_0649</name>
</gene>
<dbReference type="AlphaFoldDB" id="D3TD25"/>
<feature type="domain" description="N-acetyltransferase" evidence="1">
    <location>
        <begin position="2"/>
        <end position="146"/>
    </location>
</feature>
<dbReference type="InterPro" id="IPR000182">
    <property type="entry name" value="GNAT_dom"/>
</dbReference>
<dbReference type="PANTHER" id="PTHR47403">
    <property type="entry name" value="LOC100145250 PROTEIN"/>
    <property type="match status" value="1"/>
</dbReference>
<reference evidence="2" key="1">
    <citation type="submission" date="2010-02" db="EMBL/GenBank/DDBJ databases">
        <title>Complete sequence of Aciduliprofundum boonei T469.</title>
        <authorList>
            <consortium name="US DOE Joint Genome Institute"/>
            <person name="Lucas S."/>
            <person name="Copeland A."/>
            <person name="Lapidus A."/>
            <person name="Cheng J.-F."/>
            <person name="Bruce D."/>
            <person name="Goodwin L."/>
            <person name="Pitluck S."/>
            <person name="Saunders E."/>
            <person name="Detter J.C."/>
            <person name="Han C."/>
            <person name="Tapia R."/>
            <person name="Land M."/>
            <person name="Hauser L."/>
            <person name="Kyrpides N."/>
            <person name="Mikhailova N."/>
            <person name="Flores G."/>
            <person name="Reysenbach A.-L."/>
            <person name="Woyke T."/>
        </authorList>
    </citation>
    <scope>NUCLEOTIDE SEQUENCE</scope>
    <source>
        <strain evidence="2">T469</strain>
    </source>
</reference>
<dbReference type="InterPro" id="IPR016181">
    <property type="entry name" value="Acyl_CoA_acyltransferase"/>
</dbReference>
<proteinExistence type="predicted"/>
<name>D3TD25_ACIB4</name>
<dbReference type="GeneID" id="8827595"/>
<dbReference type="EMBL" id="CP001941">
    <property type="protein sequence ID" value="ADD08460.1"/>
    <property type="molecule type" value="Genomic_DNA"/>
</dbReference>
<dbReference type="PROSITE" id="PS51186">
    <property type="entry name" value="GNAT"/>
    <property type="match status" value="1"/>
</dbReference>
<protein>
    <submittedName>
        <fullName evidence="2">GCN5-related N-acetyltransferase</fullName>
    </submittedName>
</protein>
<evidence type="ECO:0000313" key="3">
    <source>
        <dbReference type="Proteomes" id="UP000001400"/>
    </source>
</evidence>
<dbReference type="Pfam" id="PF00583">
    <property type="entry name" value="Acetyltransf_1"/>
    <property type="match status" value="1"/>
</dbReference>
<dbReference type="RefSeq" id="WP_012997194.1">
    <property type="nucleotide sequence ID" value="NC_013926.1"/>
</dbReference>
<dbReference type="KEGG" id="abi:Aboo_0649"/>
<evidence type="ECO:0000313" key="2">
    <source>
        <dbReference type="EMBL" id="ADD08460.1"/>
    </source>
</evidence>
<dbReference type="CDD" id="cd04301">
    <property type="entry name" value="NAT_SF"/>
    <property type="match status" value="1"/>
</dbReference>
<accession>D3TD25</accession>
<dbReference type="Proteomes" id="UP000001400">
    <property type="component" value="Chromosome"/>
</dbReference>
<organism evidence="2 3">
    <name type="scientific">Aciduliprofundum boonei (strain DSM 19572 / T469)</name>
    <dbReference type="NCBI Taxonomy" id="439481"/>
    <lineage>
        <taxon>Archaea</taxon>
        <taxon>Methanobacteriati</taxon>
        <taxon>Thermoplasmatota</taxon>
        <taxon>DHVE2 group</taxon>
        <taxon>Candidatus Aciduliprofundum</taxon>
    </lineage>
</organism>
<dbReference type="SUPFAM" id="SSF55729">
    <property type="entry name" value="Acyl-CoA N-acyltransferases (Nat)"/>
    <property type="match status" value="1"/>
</dbReference>
<dbReference type="HOGENOM" id="CLU_1021649_0_0_2"/>
<keyword evidence="3" id="KW-1185">Reference proteome</keyword>
<dbReference type="GO" id="GO:0016747">
    <property type="term" value="F:acyltransferase activity, transferring groups other than amino-acyl groups"/>
    <property type="evidence" value="ECO:0007669"/>
    <property type="project" value="InterPro"/>
</dbReference>
<dbReference type="PANTHER" id="PTHR47403:SF6">
    <property type="entry name" value="N-ACETYLTRANSFERASE DOMAIN-CONTAINING PROTEIN"/>
    <property type="match status" value="1"/>
</dbReference>
<dbReference type="Gene3D" id="3.40.630.30">
    <property type="match status" value="1"/>
</dbReference>
<sequence>MEIIRLAREEDYKFILEISKLTWNGEDYLHKAFNSWLRDGNFYVLEIDGNVVGTVKLSILPDRVGWLEGLRVHPAYRGKGYGKKLHRYIVNIGVKLCEEGKIDTVEFATHLLNKESRKMAEDDGFKSVKRFYFSYREPLEPLKFEKSKIRMEDIWTEDYIPYGWKFLHKTQDSINWLNENAGIGRIENYKFIYSLQDTEPSFFPLDVSREGLAKIIRAMSYYAISQGKKSIGVMIPQGSEDVLSFLIGQGFESMVDFKVPDVLIYRLK</sequence>